<evidence type="ECO:0000259" key="1">
    <source>
        <dbReference type="Pfam" id="PF04471"/>
    </source>
</evidence>
<dbReference type="GO" id="GO:0009307">
    <property type="term" value="P:DNA restriction-modification system"/>
    <property type="evidence" value="ECO:0007669"/>
    <property type="project" value="InterPro"/>
</dbReference>
<gene>
    <name evidence="2" type="ORF">AF332_20095</name>
</gene>
<dbReference type="InterPro" id="IPR007560">
    <property type="entry name" value="Restrct_endonuc_IV_Mrr"/>
</dbReference>
<dbReference type="Proteomes" id="UP000037109">
    <property type="component" value="Unassembled WGS sequence"/>
</dbReference>
<dbReference type="RefSeq" id="WP_236694059.1">
    <property type="nucleotide sequence ID" value="NZ_LGUF01000007.1"/>
</dbReference>
<feature type="domain" description="Restriction endonuclease type IV Mrr" evidence="1">
    <location>
        <begin position="6"/>
        <end position="69"/>
    </location>
</feature>
<reference evidence="3" key="1">
    <citation type="submission" date="2015-07" db="EMBL/GenBank/DDBJ databases">
        <title>Fjat-10036 dsm4.</title>
        <authorList>
            <person name="Liu B."/>
            <person name="Wang J."/>
            <person name="Zhu Y."/>
            <person name="Liu G."/>
            <person name="Chen Q."/>
            <person name="Chen Z."/>
            <person name="Lan J."/>
            <person name="Che J."/>
            <person name="Ge C."/>
            <person name="Shi H."/>
            <person name="Pan Z."/>
            <person name="Liu X."/>
        </authorList>
    </citation>
    <scope>NUCLEOTIDE SEQUENCE [LARGE SCALE GENOMIC DNA]</scope>
    <source>
        <strain evidence="3">DSM 4</strain>
    </source>
</reference>
<sequence>MIDWEKVHPTHFEKFIFYTISKIGFKNRQWFGRGGGDRGRDVVATTYEELPFNLGYERKWIFQCKKWVRMPANHIIMNEILTASQHSPDFWVLVIPVDLTASQIDYIQFLNQSQPFKIIAIPLSSIEEIIRVYPETKDILINGTLIEGEDK</sequence>
<accession>A0A0M0GHB2</accession>
<name>A0A0M0GHB2_SPOGL</name>
<evidence type="ECO:0000313" key="2">
    <source>
        <dbReference type="EMBL" id="KON88872.1"/>
    </source>
</evidence>
<keyword evidence="3" id="KW-1185">Reference proteome</keyword>
<organism evidence="2 3">
    <name type="scientific">Sporosarcina globispora</name>
    <name type="common">Bacillus globisporus</name>
    <dbReference type="NCBI Taxonomy" id="1459"/>
    <lineage>
        <taxon>Bacteria</taxon>
        <taxon>Bacillati</taxon>
        <taxon>Bacillota</taxon>
        <taxon>Bacilli</taxon>
        <taxon>Bacillales</taxon>
        <taxon>Caryophanaceae</taxon>
        <taxon>Sporosarcina</taxon>
    </lineage>
</organism>
<dbReference type="Pfam" id="PF04471">
    <property type="entry name" value="Mrr_cat"/>
    <property type="match status" value="1"/>
</dbReference>
<dbReference type="GO" id="GO:0004519">
    <property type="term" value="F:endonuclease activity"/>
    <property type="evidence" value="ECO:0007669"/>
    <property type="project" value="InterPro"/>
</dbReference>
<dbReference type="AlphaFoldDB" id="A0A0M0GHB2"/>
<dbReference type="PATRIC" id="fig|1459.3.peg.4431"/>
<protein>
    <recommendedName>
        <fullName evidence="1">Restriction endonuclease type IV Mrr domain-containing protein</fullName>
    </recommendedName>
</protein>
<proteinExistence type="predicted"/>
<evidence type="ECO:0000313" key="3">
    <source>
        <dbReference type="Proteomes" id="UP000037109"/>
    </source>
</evidence>
<comment type="caution">
    <text evidence="2">The sequence shown here is derived from an EMBL/GenBank/DDBJ whole genome shotgun (WGS) entry which is preliminary data.</text>
</comment>
<dbReference type="EMBL" id="LGUF01000007">
    <property type="protein sequence ID" value="KON88872.1"/>
    <property type="molecule type" value="Genomic_DNA"/>
</dbReference>
<dbReference type="GO" id="GO:0003677">
    <property type="term" value="F:DNA binding"/>
    <property type="evidence" value="ECO:0007669"/>
    <property type="project" value="InterPro"/>
</dbReference>